<feature type="region of interest" description="Disordered" evidence="8">
    <location>
        <begin position="187"/>
        <end position="213"/>
    </location>
</feature>
<dbReference type="InterPro" id="IPR036236">
    <property type="entry name" value="Znf_C2H2_sf"/>
</dbReference>
<evidence type="ECO:0000256" key="4">
    <source>
        <dbReference type="ARBA" id="ARBA00022771"/>
    </source>
</evidence>
<dbReference type="Gene3D" id="3.30.160.60">
    <property type="entry name" value="Classic Zinc Finger"/>
    <property type="match status" value="3"/>
</dbReference>
<keyword evidence="11" id="KW-1185">Reference proteome</keyword>
<evidence type="ECO:0000256" key="7">
    <source>
        <dbReference type="PROSITE-ProRule" id="PRU00042"/>
    </source>
</evidence>
<feature type="region of interest" description="Disordered" evidence="8">
    <location>
        <begin position="1"/>
        <end position="90"/>
    </location>
</feature>
<feature type="compositionally biased region" description="Low complexity" evidence="8">
    <location>
        <begin position="230"/>
        <end position="249"/>
    </location>
</feature>
<dbReference type="InterPro" id="IPR056436">
    <property type="entry name" value="Znf-C2H2_ZIC1-5/GLI1-3-like"/>
</dbReference>
<dbReference type="PANTHER" id="PTHR45718:SF4">
    <property type="entry name" value="TRANSCRIPTIONAL ACTIVATOR CUBITUS INTERRUPTUS"/>
    <property type="match status" value="1"/>
</dbReference>
<dbReference type="FunFam" id="3.30.160.60:FF:000031">
    <property type="entry name" value="GLI family zinc finger 3"/>
    <property type="match status" value="1"/>
</dbReference>
<keyword evidence="4 7" id="KW-0863">Zinc-finger</keyword>
<dbReference type="AlphaFoldDB" id="A0A364N3R8"/>
<dbReference type="GO" id="GO:0008270">
    <property type="term" value="F:zinc ion binding"/>
    <property type="evidence" value="ECO:0007669"/>
    <property type="project" value="UniProtKB-KW"/>
</dbReference>
<organism evidence="10 11">
    <name type="scientific">Stemphylium lycopersici</name>
    <name type="common">Tomato gray leaf spot disease fungus</name>
    <name type="synonym">Thyrospora lycopersici</name>
    <dbReference type="NCBI Taxonomy" id="183478"/>
    <lineage>
        <taxon>Eukaryota</taxon>
        <taxon>Fungi</taxon>
        <taxon>Dikarya</taxon>
        <taxon>Ascomycota</taxon>
        <taxon>Pezizomycotina</taxon>
        <taxon>Dothideomycetes</taxon>
        <taxon>Pleosporomycetidae</taxon>
        <taxon>Pleosporales</taxon>
        <taxon>Pleosporineae</taxon>
        <taxon>Pleosporaceae</taxon>
        <taxon>Stemphylium</taxon>
    </lineage>
</organism>
<dbReference type="STRING" id="183478.A0A364N3R8"/>
<dbReference type="InterPro" id="IPR013087">
    <property type="entry name" value="Znf_C2H2_type"/>
</dbReference>
<gene>
    <name evidence="10" type="ORF">DDE83_005036</name>
</gene>
<dbReference type="GO" id="GO:0005634">
    <property type="term" value="C:nucleus"/>
    <property type="evidence" value="ECO:0007669"/>
    <property type="project" value="UniProtKB-SubCell"/>
</dbReference>
<keyword evidence="6" id="KW-0539">Nucleus</keyword>
<comment type="subcellular location">
    <subcellularLocation>
        <location evidence="1">Nucleus</location>
    </subcellularLocation>
</comment>
<dbReference type="FunFam" id="3.30.160.60:FF:000201">
    <property type="entry name" value="C2H2 finger domain protein (Gli3)"/>
    <property type="match status" value="1"/>
</dbReference>
<evidence type="ECO:0000259" key="9">
    <source>
        <dbReference type="PROSITE" id="PS50157"/>
    </source>
</evidence>
<evidence type="ECO:0000256" key="3">
    <source>
        <dbReference type="ARBA" id="ARBA00022737"/>
    </source>
</evidence>
<feature type="domain" description="C2H2-type" evidence="9">
    <location>
        <begin position="163"/>
        <end position="193"/>
    </location>
</feature>
<keyword evidence="2" id="KW-0479">Metal-binding</keyword>
<dbReference type="GO" id="GO:0000978">
    <property type="term" value="F:RNA polymerase II cis-regulatory region sequence-specific DNA binding"/>
    <property type="evidence" value="ECO:0007669"/>
    <property type="project" value="TreeGrafter"/>
</dbReference>
<proteinExistence type="predicted"/>
<name>A0A364N3R8_STELY</name>
<evidence type="ECO:0000313" key="11">
    <source>
        <dbReference type="Proteomes" id="UP000249619"/>
    </source>
</evidence>
<evidence type="ECO:0000256" key="5">
    <source>
        <dbReference type="ARBA" id="ARBA00022833"/>
    </source>
</evidence>
<reference evidence="11" key="1">
    <citation type="submission" date="2018-05" db="EMBL/GenBank/DDBJ databases">
        <title>Draft genome sequence of Stemphylium lycopersici strain CIDEFI 213.</title>
        <authorList>
            <person name="Medina R."/>
            <person name="Franco M.E.E."/>
            <person name="Lucentini C.G."/>
            <person name="Saparrat M.C.N."/>
            <person name="Balatti P.A."/>
        </authorList>
    </citation>
    <scope>NUCLEOTIDE SEQUENCE [LARGE SCALE GENOMIC DNA]</scope>
    <source>
        <strain evidence="11">CIDEFI 213</strain>
    </source>
</reference>
<comment type="caution">
    <text evidence="10">The sequence shown here is derived from an EMBL/GenBank/DDBJ whole genome shotgun (WGS) entry which is preliminary data.</text>
</comment>
<feature type="region of interest" description="Disordered" evidence="8">
    <location>
        <begin position="225"/>
        <end position="256"/>
    </location>
</feature>
<evidence type="ECO:0000313" key="10">
    <source>
        <dbReference type="EMBL" id="RAR10532.1"/>
    </source>
</evidence>
<evidence type="ECO:0000256" key="2">
    <source>
        <dbReference type="ARBA" id="ARBA00022723"/>
    </source>
</evidence>
<evidence type="ECO:0000256" key="8">
    <source>
        <dbReference type="SAM" id="MobiDB-lite"/>
    </source>
</evidence>
<dbReference type="PROSITE" id="PS00028">
    <property type="entry name" value="ZINC_FINGER_C2H2_1"/>
    <property type="match status" value="1"/>
</dbReference>
<dbReference type="GO" id="GO:0000981">
    <property type="term" value="F:DNA-binding transcription factor activity, RNA polymerase II-specific"/>
    <property type="evidence" value="ECO:0007669"/>
    <property type="project" value="TreeGrafter"/>
</dbReference>
<dbReference type="Pfam" id="PF23561">
    <property type="entry name" value="zf-C2H2_15"/>
    <property type="match status" value="1"/>
</dbReference>
<dbReference type="Proteomes" id="UP000249619">
    <property type="component" value="Unassembled WGS sequence"/>
</dbReference>
<dbReference type="SUPFAM" id="SSF57667">
    <property type="entry name" value="beta-beta-alpha zinc fingers"/>
    <property type="match status" value="1"/>
</dbReference>
<dbReference type="SMART" id="SM00355">
    <property type="entry name" value="ZnF_C2H2"/>
    <property type="match status" value="3"/>
</dbReference>
<feature type="compositionally biased region" description="Basic and acidic residues" evidence="8">
    <location>
        <begin position="384"/>
        <end position="395"/>
    </location>
</feature>
<evidence type="ECO:0000256" key="6">
    <source>
        <dbReference type="ARBA" id="ARBA00023242"/>
    </source>
</evidence>
<accession>A0A364N3R8</accession>
<dbReference type="PROSITE" id="PS50157">
    <property type="entry name" value="ZINC_FINGER_C2H2_2"/>
    <property type="match status" value="1"/>
</dbReference>
<keyword evidence="5" id="KW-0862">Zinc</keyword>
<dbReference type="InterPro" id="IPR043359">
    <property type="entry name" value="GLI-like"/>
</dbReference>
<feature type="compositionally biased region" description="Acidic residues" evidence="8">
    <location>
        <begin position="61"/>
        <end position="71"/>
    </location>
</feature>
<feature type="region of interest" description="Disordered" evidence="8">
    <location>
        <begin position="355"/>
        <end position="430"/>
    </location>
</feature>
<dbReference type="EMBL" id="QGDH01000065">
    <property type="protein sequence ID" value="RAR10532.1"/>
    <property type="molecule type" value="Genomic_DNA"/>
</dbReference>
<evidence type="ECO:0000256" key="1">
    <source>
        <dbReference type="ARBA" id="ARBA00004123"/>
    </source>
</evidence>
<dbReference type="PANTHER" id="PTHR45718">
    <property type="entry name" value="TRANSCRIPTIONAL ACTIVATOR CUBITUS INTERRUPTUS"/>
    <property type="match status" value="1"/>
</dbReference>
<protein>
    <submittedName>
        <fullName evidence="10">C2h2 finger domain protein</fullName>
    </submittedName>
</protein>
<sequence>MDSPSDLSEYGSDDFPEDVKGSRQRSYEATPDHDQRPSKRPRLNIRAPSSPPAPINTMPPELDEDLSEDTDGSVPASPHHHPGMSQDDDYGQEQVTICKWDGCTAGDLQNMDNLVEHLHDDHIGTRQKKYSCEWSDCTRKGIPHASGYALRAHMRSHTREKPFYCTLPECDRSFTRSDALAKHMRTVHETEALRPSDPVPKHHSSNPTNNKQRLKLVLNSEAKKLPQDKASTPGSPSSHSHPPNSAAIPPAAPASDHDYAHNNVVYLQDLASPSGPTLVQFPPDIEFTADELRKPANELFQLLRRQLQWATKEGDQLRAEAEELERQRQEEWQAKELLFENFMEAQAATERRRRVEEGMPEDMEGWQSVENDILPSKSLPIAPKDGKLPWWREDAAQAQRPVIKEGHQPSKPSPADIRHQEEAQPQVTAA</sequence>
<keyword evidence="3" id="KW-0677">Repeat</keyword>
<dbReference type="Pfam" id="PF00096">
    <property type="entry name" value="zf-C2H2"/>
    <property type="match status" value="1"/>
</dbReference>